<evidence type="ECO:0000256" key="1">
    <source>
        <dbReference type="SAM" id="Phobius"/>
    </source>
</evidence>
<name>A0A2G9I1K9_9LAMI</name>
<dbReference type="EMBL" id="NKXS01000540">
    <property type="protein sequence ID" value="PIN23624.1"/>
    <property type="molecule type" value="Genomic_DNA"/>
</dbReference>
<proteinExistence type="predicted"/>
<gene>
    <name evidence="2" type="ORF">CDL12_03655</name>
</gene>
<accession>A0A2G9I1K9</accession>
<reference evidence="3" key="1">
    <citation type="journal article" date="2018" name="Gigascience">
        <title>Genome assembly of the Pink Ipe (Handroanthus impetiginosus, Bignoniaceae), a highly valued, ecologically keystone Neotropical timber forest tree.</title>
        <authorList>
            <person name="Silva-Junior O.B."/>
            <person name="Grattapaglia D."/>
            <person name="Novaes E."/>
            <person name="Collevatti R.G."/>
        </authorList>
    </citation>
    <scope>NUCLEOTIDE SEQUENCE [LARGE SCALE GENOMIC DNA]</scope>
    <source>
        <strain evidence="3">cv. UFG-1</strain>
    </source>
</reference>
<evidence type="ECO:0000313" key="3">
    <source>
        <dbReference type="Proteomes" id="UP000231279"/>
    </source>
</evidence>
<keyword evidence="1" id="KW-1133">Transmembrane helix</keyword>
<keyword evidence="1" id="KW-0812">Transmembrane</keyword>
<keyword evidence="1" id="KW-0472">Membrane</keyword>
<keyword evidence="3" id="KW-1185">Reference proteome</keyword>
<comment type="caution">
    <text evidence="2">The sequence shown here is derived from an EMBL/GenBank/DDBJ whole genome shotgun (WGS) entry which is preliminary data.</text>
</comment>
<protein>
    <submittedName>
        <fullName evidence="2">Uncharacterized protein</fullName>
    </submittedName>
</protein>
<organism evidence="2 3">
    <name type="scientific">Handroanthus impetiginosus</name>
    <dbReference type="NCBI Taxonomy" id="429701"/>
    <lineage>
        <taxon>Eukaryota</taxon>
        <taxon>Viridiplantae</taxon>
        <taxon>Streptophyta</taxon>
        <taxon>Embryophyta</taxon>
        <taxon>Tracheophyta</taxon>
        <taxon>Spermatophyta</taxon>
        <taxon>Magnoliopsida</taxon>
        <taxon>eudicotyledons</taxon>
        <taxon>Gunneridae</taxon>
        <taxon>Pentapetalae</taxon>
        <taxon>asterids</taxon>
        <taxon>lamiids</taxon>
        <taxon>Lamiales</taxon>
        <taxon>Bignoniaceae</taxon>
        <taxon>Crescentiina</taxon>
        <taxon>Tabebuia alliance</taxon>
        <taxon>Handroanthus</taxon>
    </lineage>
</organism>
<feature type="transmembrane region" description="Helical" evidence="1">
    <location>
        <begin position="17"/>
        <end position="43"/>
    </location>
</feature>
<evidence type="ECO:0000313" key="2">
    <source>
        <dbReference type="EMBL" id="PIN23624.1"/>
    </source>
</evidence>
<dbReference type="Proteomes" id="UP000231279">
    <property type="component" value="Unassembled WGS sequence"/>
</dbReference>
<dbReference type="AlphaFoldDB" id="A0A2G9I1K9"/>
<sequence length="67" mass="7698">MQMFAACSSHLTPLICWLLALLIIGPIAMIFAMCQHLGAYWLVMRNLLAMQNSWVQKLLFQHLLTTH</sequence>